<keyword evidence="1" id="KW-0812">Transmembrane</keyword>
<evidence type="ECO:0000256" key="1">
    <source>
        <dbReference type="SAM" id="Phobius"/>
    </source>
</evidence>
<evidence type="ECO:0008006" key="4">
    <source>
        <dbReference type="Google" id="ProtNLM"/>
    </source>
</evidence>
<evidence type="ECO:0000313" key="3">
    <source>
        <dbReference type="Proteomes" id="UP000315115"/>
    </source>
</evidence>
<dbReference type="InterPro" id="IPR022266">
    <property type="entry name" value="DtrJ-like"/>
</dbReference>
<dbReference type="AlphaFoldDB" id="A0A510IF29"/>
<name>A0A510IF29_9VIBR</name>
<keyword evidence="1" id="KW-1133">Transmembrane helix</keyword>
<dbReference type="Proteomes" id="UP000315115">
    <property type="component" value="Plasmid pAM7"/>
</dbReference>
<protein>
    <recommendedName>
        <fullName evidence="4">DUF4400 domain-containing protein</fullName>
    </recommendedName>
</protein>
<feature type="transmembrane region" description="Helical" evidence="1">
    <location>
        <begin position="160"/>
        <end position="181"/>
    </location>
</feature>
<geneLocation type="plasmid" evidence="3">
    <name>pam7 dna</name>
</geneLocation>
<organism evidence="2 3">
    <name type="scientific">Vibrio rotiferianus</name>
    <dbReference type="NCBI Taxonomy" id="190895"/>
    <lineage>
        <taxon>Bacteria</taxon>
        <taxon>Pseudomonadati</taxon>
        <taxon>Pseudomonadota</taxon>
        <taxon>Gammaproteobacteria</taxon>
        <taxon>Vibrionales</taxon>
        <taxon>Vibrionaceae</taxon>
        <taxon>Vibrio</taxon>
    </lineage>
</organism>
<keyword evidence="2" id="KW-0614">Plasmid</keyword>
<evidence type="ECO:0000313" key="2">
    <source>
        <dbReference type="EMBL" id="BBL92319.1"/>
    </source>
</evidence>
<dbReference type="EMBL" id="AP019800">
    <property type="protein sequence ID" value="BBL92319.1"/>
    <property type="molecule type" value="Genomic_DNA"/>
</dbReference>
<accession>A0A510IF29</accession>
<feature type="transmembrane region" description="Helical" evidence="1">
    <location>
        <begin position="188"/>
        <end position="208"/>
    </location>
</feature>
<sequence length="212" mass="25249">MSNLTSSWWVYLILWALQVILVILFVNPEQVRKVVTEEYRKTELWLGKENTEQLYAKATGQYKQYIIKSKFKEVTYDIFLPRNVEMENKGMERLRQASFWDLVKDRLDSLFLLLKTILFRAKIFINAFLLSCPYLLPVIVDGLMRREVLKISEENASLNLYTVCKKVFLGCLFIPFFMLFWPWAISPIYLLVWTVFMAFTLWIVASHVQHRI</sequence>
<gene>
    <name evidence="2" type="ORF">VroAM7_49720</name>
</gene>
<feature type="transmembrane region" description="Helical" evidence="1">
    <location>
        <begin position="6"/>
        <end position="26"/>
    </location>
</feature>
<feature type="transmembrane region" description="Helical" evidence="1">
    <location>
        <begin position="123"/>
        <end position="140"/>
    </location>
</feature>
<dbReference type="Pfam" id="PF14348">
    <property type="entry name" value="DtrJ-like"/>
    <property type="match status" value="1"/>
</dbReference>
<reference evidence="3" key="1">
    <citation type="submission" date="2019-07" db="EMBL/GenBank/DDBJ databases">
        <title>Complete Genome Sequences of Vibrion rotiferianus strain AM7.</title>
        <authorList>
            <person name="Miyazaki K."/>
            <person name="Wiseschart A."/>
            <person name="Pootanakit K."/>
            <person name="Ishimori K."/>
            <person name="Kitahara K."/>
        </authorList>
    </citation>
    <scope>NUCLEOTIDE SEQUENCE [LARGE SCALE GENOMIC DNA]</scope>
    <source>
        <strain evidence="3">AM7</strain>
        <plasmid evidence="3">pam7 dna</plasmid>
    </source>
</reference>
<proteinExistence type="predicted"/>
<dbReference type="RefSeq" id="WP_126607401.1">
    <property type="nucleotide sequence ID" value="NZ_AP019800.1"/>
</dbReference>
<keyword evidence="1" id="KW-0472">Membrane</keyword>